<comment type="subcellular location">
    <subcellularLocation>
        <location evidence="1 5">Cell membrane</location>
        <topology evidence="1 5">Multi-pass membrane protein</topology>
    </subcellularLocation>
</comment>
<evidence type="ECO:0000256" key="1">
    <source>
        <dbReference type="ARBA" id="ARBA00004651"/>
    </source>
</evidence>
<comment type="similarity">
    <text evidence="5">Belongs to the binding-protein-dependent transport system permease family.</text>
</comment>
<keyword evidence="3 5" id="KW-1133">Transmembrane helix</keyword>
<dbReference type="GO" id="GO:0005886">
    <property type="term" value="C:plasma membrane"/>
    <property type="evidence" value="ECO:0007669"/>
    <property type="project" value="UniProtKB-SubCell"/>
</dbReference>
<reference evidence="8" key="1">
    <citation type="submission" date="2012-11" db="EMBL/GenBank/DDBJ databases">
        <authorList>
            <person name="Lucero-Rivera Y.E."/>
            <person name="Tovar-Ramirez D."/>
        </authorList>
    </citation>
    <scope>NUCLEOTIDE SEQUENCE [LARGE SCALE GENOMIC DNA]</scope>
    <source>
        <strain evidence="8">Araruama</strain>
    </source>
</reference>
<feature type="transmembrane region" description="Helical" evidence="5">
    <location>
        <begin position="26"/>
        <end position="53"/>
    </location>
</feature>
<keyword evidence="5" id="KW-0813">Transport</keyword>
<evidence type="ECO:0000256" key="4">
    <source>
        <dbReference type="ARBA" id="ARBA00023136"/>
    </source>
</evidence>
<keyword evidence="4 5" id="KW-0472">Membrane</keyword>
<dbReference type="PANTHER" id="PTHR43632:SF1">
    <property type="entry name" value="PERMEASE COMPONENT OF TUNGSTATE ABC TRANSPORTER"/>
    <property type="match status" value="1"/>
</dbReference>
<evidence type="ECO:0000256" key="5">
    <source>
        <dbReference type="RuleBase" id="RU363032"/>
    </source>
</evidence>
<evidence type="ECO:0000313" key="8">
    <source>
        <dbReference type="Proteomes" id="UP000189670"/>
    </source>
</evidence>
<dbReference type="Gene3D" id="1.10.3720.10">
    <property type="entry name" value="MetI-like"/>
    <property type="match status" value="1"/>
</dbReference>
<protein>
    <submittedName>
        <fullName evidence="7">Tungstate transport system permease protein</fullName>
    </submittedName>
</protein>
<proteinExistence type="inferred from homology"/>
<dbReference type="CDD" id="cd06261">
    <property type="entry name" value="TM_PBP2"/>
    <property type="match status" value="1"/>
</dbReference>
<sequence length="235" mass="25518">MDFILDGFIQALILLFNHDSETYSCIFVTLQASTISMLFSLLIGLPCGFLLGYSRFPGHKTIRTFVNTLLALPTVFIGLMVYAFLTRHGPLGEWGLLFSISGIAIGQTILALPIVIALTASAIESVDPDLKLTLISLGANRRQLALTTLQEVRWAIIAAVMTAYGRVMTEVGISMMIGGNIKWHTRTITTAIALETNQGNFAKGIALGLVLLFIALLANYSVVFFNHASKLHGKS</sequence>
<dbReference type="Proteomes" id="UP000189670">
    <property type="component" value="Unassembled WGS sequence"/>
</dbReference>
<gene>
    <name evidence="7" type="ORF">OMM_01589</name>
</gene>
<accession>A0A1V1PCM8</accession>
<dbReference type="GO" id="GO:0055085">
    <property type="term" value="P:transmembrane transport"/>
    <property type="evidence" value="ECO:0007669"/>
    <property type="project" value="InterPro"/>
</dbReference>
<keyword evidence="2 5" id="KW-0812">Transmembrane</keyword>
<dbReference type="Pfam" id="PF00528">
    <property type="entry name" value="BPD_transp_1"/>
    <property type="match status" value="1"/>
</dbReference>
<dbReference type="AlphaFoldDB" id="A0A1V1PCM8"/>
<organism evidence="7 8">
    <name type="scientific">Candidatus Magnetoglobus multicellularis str. Araruama</name>
    <dbReference type="NCBI Taxonomy" id="890399"/>
    <lineage>
        <taxon>Bacteria</taxon>
        <taxon>Pseudomonadati</taxon>
        <taxon>Thermodesulfobacteriota</taxon>
        <taxon>Desulfobacteria</taxon>
        <taxon>Desulfobacterales</taxon>
        <taxon>Desulfobacteraceae</taxon>
        <taxon>Candidatus Magnetoglobus</taxon>
    </lineage>
</organism>
<dbReference type="PANTHER" id="PTHR43632">
    <property type="entry name" value="PERMEASE COMPONENT OF TUNGSTATE ABC TRANSPORTER"/>
    <property type="match status" value="1"/>
</dbReference>
<evidence type="ECO:0000259" key="6">
    <source>
        <dbReference type="PROSITE" id="PS50928"/>
    </source>
</evidence>
<dbReference type="InterPro" id="IPR035906">
    <property type="entry name" value="MetI-like_sf"/>
</dbReference>
<evidence type="ECO:0000256" key="2">
    <source>
        <dbReference type="ARBA" id="ARBA00022692"/>
    </source>
</evidence>
<feature type="domain" description="ABC transmembrane type-1" evidence="6">
    <location>
        <begin position="26"/>
        <end position="222"/>
    </location>
</feature>
<evidence type="ECO:0000313" key="7">
    <source>
        <dbReference type="EMBL" id="ETR72601.1"/>
    </source>
</evidence>
<dbReference type="InterPro" id="IPR000515">
    <property type="entry name" value="MetI-like"/>
</dbReference>
<feature type="transmembrane region" description="Helical" evidence="5">
    <location>
        <begin position="65"/>
        <end position="85"/>
    </location>
</feature>
<name>A0A1V1PCM8_9BACT</name>
<dbReference type="InterPro" id="IPR049783">
    <property type="entry name" value="ABC_perm_TupB-like"/>
</dbReference>
<comment type="caution">
    <text evidence="7">The sequence shown here is derived from an EMBL/GenBank/DDBJ whole genome shotgun (WGS) entry which is preliminary data.</text>
</comment>
<evidence type="ECO:0000256" key="3">
    <source>
        <dbReference type="ARBA" id="ARBA00022989"/>
    </source>
</evidence>
<dbReference type="NCBIfam" id="NF038017">
    <property type="entry name" value="ABC_perm1"/>
    <property type="match status" value="1"/>
</dbReference>
<dbReference type="SUPFAM" id="SSF161098">
    <property type="entry name" value="MetI-like"/>
    <property type="match status" value="1"/>
</dbReference>
<dbReference type="EMBL" id="ATBP01000131">
    <property type="protein sequence ID" value="ETR72601.1"/>
    <property type="molecule type" value="Genomic_DNA"/>
</dbReference>
<feature type="transmembrane region" description="Helical" evidence="5">
    <location>
        <begin position="97"/>
        <end position="123"/>
    </location>
</feature>
<feature type="transmembrane region" description="Helical" evidence="5">
    <location>
        <begin position="204"/>
        <end position="225"/>
    </location>
</feature>
<dbReference type="PROSITE" id="PS50928">
    <property type="entry name" value="ABC_TM1"/>
    <property type="match status" value="1"/>
</dbReference>